<accession>A0A9W9QC24</accession>
<evidence type="ECO:0000313" key="2">
    <source>
        <dbReference type="Proteomes" id="UP001147746"/>
    </source>
</evidence>
<dbReference type="OrthoDB" id="3266505at2759"/>
<sequence length="163" mass="18031">MAIIRLHQNSFSDQYLLSVQSVRILEDSVAAVMRFEQQLILGDRPPISLNMQPRSLLEDDAVASASQDSHPGISQAADNESFLAPLQEVFAQHLQDGALGRESTDDIINDETPHNVAGAYEASAMLGPPTFSWDGDLYSMMNSDYADANQLWLWSDSTLQNFL</sequence>
<reference evidence="1" key="2">
    <citation type="journal article" date="2023" name="IMA Fungus">
        <title>Comparative genomic study of the Penicillium genus elucidates a diverse pangenome and 15 lateral gene transfer events.</title>
        <authorList>
            <person name="Petersen C."/>
            <person name="Sorensen T."/>
            <person name="Nielsen M.R."/>
            <person name="Sondergaard T.E."/>
            <person name="Sorensen J.L."/>
            <person name="Fitzpatrick D.A."/>
            <person name="Frisvad J.C."/>
            <person name="Nielsen K.L."/>
        </authorList>
    </citation>
    <scope>NUCLEOTIDE SEQUENCE</scope>
    <source>
        <strain evidence="1">IBT 21472</strain>
    </source>
</reference>
<dbReference type="Proteomes" id="UP001147746">
    <property type="component" value="Unassembled WGS sequence"/>
</dbReference>
<reference evidence="1" key="1">
    <citation type="submission" date="2022-12" db="EMBL/GenBank/DDBJ databases">
        <authorList>
            <person name="Petersen C."/>
        </authorList>
    </citation>
    <scope>NUCLEOTIDE SEQUENCE</scope>
    <source>
        <strain evidence="1">IBT 21472</strain>
    </source>
</reference>
<comment type="caution">
    <text evidence="1">The sequence shown here is derived from an EMBL/GenBank/DDBJ whole genome shotgun (WGS) entry which is preliminary data.</text>
</comment>
<protein>
    <submittedName>
        <fullName evidence="1">Fungal-specific transcription factor domain-containing protein</fullName>
    </submittedName>
</protein>
<proteinExistence type="predicted"/>
<gene>
    <name evidence="1" type="ORF">N7476_000423</name>
</gene>
<dbReference type="EMBL" id="JAPZBO010000001">
    <property type="protein sequence ID" value="KAJ5330640.1"/>
    <property type="molecule type" value="Genomic_DNA"/>
</dbReference>
<keyword evidence="2" id="KW-1185">Reference proteome</keyword>
<dbReference type="AlphaFoldDB" id="A0A9W9QC24"/>
<name>A0A9W9QC24_9EURO</name>
<organism evidence="1 2">
    <name type="scientific">Penicillium atrosanguineum</name>
    <dbReference type="NCBI Taxonomy" id="1132637"/>
    <lineage>
        <taxon>Eukaryota</taxon>
        <taxon>Fungi</taxon>
        <taxon>Dikarya</taxon>
        <taxon>Ascomycota</taxon>
        <taxon>Pezizomycotina</taxon>
        <taxon>Eurotiomycetes</taxon>
        <taxon>Eurotiomycetidae</taxon>
        <taxon>Eurotiales</taxon>
        <taxon>Aspergillaceae</taxon>
        <taxon>Penicillium</taxon>
    </lineage>
</organism>
<evidence type="ECO:0000313" key="1">
    <source>
        <dbReference type="EMBL" id="KAJ5330640.1"/>
    </source>
</evidence>